<keyword evidence="6" id="KW-0521">NADP</keyword>
<evidence type="ECO:0000256" key="7">
    <source>
        <dbReference type="ARBA" id="ARBA00023002"/>
    </source>
</evidence>
<keyword evidence="8" id="KW-0503">Monooxygenase</keyword>
<dbReference type="AlphaFoldDB" id="A0A3G4VFA9"/>
<evidence type="ECO:0000313" key="8">
    <source>
        <dbReference type="EMBL" id="AYV23486.1"/>
    </source>
</evidence>
<sequence length="445" mass="50241">MANSKQHEIYDLVGIGAGPFNLSIAALSNEVNTLKTVFLEARSEFSWHPGLLLDGANMQTHFLKDLVSAVCPTSEYSFLNYLVSNKKYYRFLSTEQSCISRQEFSDYLSWASKNMPNVVFDSAVQNIEKHDGLYHIHTKDLVYRARHICLGTGKTPYFPECTKPSLGANVFHAAEIGLRERNLTGRRVTIIGGGQSGADIFLNVLREKWGKPSHLNWVTRRANYQPLDEAAFTNEYFTPEYVDTFIGLNDKVKQREIAHQKLTSDGVTQKCLLEIYQELYQRFDVMKEKRWIELLPHRTLTALEETPQGLKLKYANAITETDEEDNADIVILATGYQGQLPSCAKALESSFKRDQNRQIRLNGAFSIEMSDSDEIGNVFVVNAGLHSHGIAEPQLSLAAWRAAKIINQVADQAAFDIEAVNGLMNWGNINMERYEDRALKELATS</sequence>
<evidence type="ECO:0000313" key="9">
    <source>
        <dbReference type="Proteomes" id="UP000279760"/>
    </source>
</evidence>
<evidence type="ECO:0000256" key="3">
    <source>
        <dbReference type="ARBA" id="ARBA00007588"/>
    </source>
</evidence>
<comment type="cofactor">
    <cofactor evidence="1">
        <name>FAD</name>
        <dbReference type="ChEBI" id="CHEBI:57692"/>
    </cofactor>
</comment>
<dbReference type="GO" id="GO:0004497">
    <property type="term" value="F:monooxygenase activity"/>
    <property type="evidence" value="ECO:0007669"/>
    <property type="project" value="UniProtKB-KW"/>
</dbReference>
<dbReference type="PANTHER" id="PTHR42802:SF1">
    <property type="entry name" value="L-ORNITHINE N(5)-MONOOXYGENASE"/>
    <property type="match status" value="1"/>
</dbReference>
<keyword evidence="7" id="KW-0560">Oxidoreductase</keyword>
<reference evidence="8 9" key="1">
    <citation type="submission" date="2018-11" db="EMBL/GenBank/DDBJ databases">
        <title>Complete Genome Sequence of Vbrio mediterranei 117-T6: a Potential Pathogen Bacteria Isolated from the Conchocelis of Pyropia.</title>
        <authorList>
            <person name="Liu Q."/>
        </authorList>
    </citation>
    <scope>NUCLEOTIDE SEQUENCE [LARGE SCALE GENOMIC DNA]</scope>
    <source>
        <strain evidence="8 9">117-T6</strain>
    </source>
</reference>
<dbReference type="RefSeq" id="WP_124941457.1">
    <property type="nucleotide sequence ID" value="NZ_CP033578.1"/>
</dbReference>
<evidence type="ECO:0000256" key="6">
    <source>
        <dbReference type="ARBA" id="ARBA00022857"/>
    </source>
</evidence>
<organism evidence="8 9">
    <name type="scientific">Vibrio mediterranei</name>
    <dbReference type="NCBI Taxonomy" id="689"/>
    <lineage>
        <taxon>Bacteria</taxon>
        <taxon>Pseudomonadati</taxon>
        <taxon>Pseudomonadota</taxon>
        <taxon>Gammaproteobacteria</taxon>
        <taxon>Vibrionales</taxon>
        <taxon>Vibrionaceae</taxon>
        <taxon>Vibrio</taxon>
    </lineage>
</organism>
<dbReference type="InterPro" id="IPR025700">
    <property type="entry name" value="Lys/Orn_oxygenase"/>
</dbReference>
<dbReference type="EMBL" id="CP033578">
    <property type="protein sequence ID" value="AYV23486.1"/>
    <property type="molecule type" value="Genomic_DNA"/>
</dbReference>
<dbReference type="PANTHER" id="PTHR42802">
    <property type="entry name" value="MONOOXYGENASE"/>
    <property type="match status" value="1"/>
</dbReference>
<dbReference type="InterPro" id="IPR036188">
    <property type="entry name" value="FAD/NAD-bd_sf"/>
</dbReference>
<dbReference type="Pfam" id="PF13434">
    <property type="entry name" value="Lys_Orn_oxgnase"/>
    <property type="match status" value="1"/>
</dbReference>
<evidence type="ECO:0000256" key="1">
    <source>
        <dbReference type="ARBA" id="ARBA00001974"/>
    </source>
</evidence>
<evidence type="ECO:0000256" key="2">
    <source>
        <dbReference type="ARBA" id="ARBA00004924"/>
    </source>
</evidence>
<dbReference type="SUPFAM" id="SSF51905">
    <property type="entry name" value="FAD/NAD(P)-binding domain"/>
    <property type="match status" value="1"/>
</dbReference>
<accession>A0A3G4VFA9</accession>
<protein>
    <submittedName>
        <fullName evidence="8">Lysine 6-monooxygenase</fullName>
    </submittedName>
</protein>
<proteinExistence type="inferred from homology"/>
<dbReference type="Proteomes" id="UP000279760">
    <property type="component" value="Chromosome 2"/>
</dbReference>
<evidence type="ECO:0000256" key="4">
    <source>
        <dbReference type="ARBA" id="ARBA00022630"/>
    </source>
</evidence>
<comment type="pathway">
    <text evidence="2">Siderophore biosynthesis.</text>
</comment>
<gene>
    <name evidence="8" type="ORF">ECB94_19515</name>
</gene>
<keyword evidence="4" id="KW-0285">Flavoprotein</keyword>
<evidence type="ECO:0000256" key="5">
    <source>
        <dbReference type="ARBA" id="ARBA00022827"/>
    </source>
</evidence>
<dbReference type="Gene3D" id="3.50.50.60">
    <property type="entry name" value="FAD/NAD(P)-binding domain"/>
    <property type="match status" value="1"/>
</dbReference>
<keyword evidence="5" id="KW-0274">FAD</keyword>
<comment type="similarity">
    <text evidence="3">Belongs to the lysine N(6)-hydroxylase/L-ornithine N(5)-oxygenase family.</text>
</comment>
<name>A0A3G4VFA9_9VIBR</name>